<keyword evidence="2" id="KW-0813">Transport</keyword>
<dbReference type="GO" id="GO:0008521">
    <property type="term" value="F:acetyl-CoA transmembrane transporter activity"/>
    <property type="evidence" value="ECO:0007669"/>
    <property type="project" value="InterPro"/>
</dbReference>
<feature type="transmembrane region" description="Helical" evidence="6">
    <location>
        <begin position="80"/>
        <end position="97"/>
    </location>
</feature>
<dbReference type="GO" id="GO:0016020">
    <property type="term" value="C:membrane"/>
    <property type="evidence" value="ECO:0007669"/>
    <property type="project" value="UniProtKB-SubCell"/>
</dbReference>
<dbReference type="OrthoDB" id="9787815at2"/>
<feature type="transmembrane region" description="Helical" evidence="6">
    <location>
        <begin position="169"/>
        <end position="189"/>
    </location>
</feature>
<dbReference type="InterPro" id="IPR024371">
    <property type="entry name" value="AcetylCoA_trans_1-like"/>
</dbReference>
<dbReference type="Gene3D" id="1.20.1250.20">
    <property type="entry name" value="MFS general substrate transporter like domains"/>
    <property type="match status" value="2"/>
</dbReference>
<protein>
    <submittedName>
        <fullName evidence="7">MFS transporter</fullName>
    </submittedName>
</protein>
<accession>A0A418SU90</accession>
<evidence type="ECO:0000313" key="8">
    <source>
        <dbReference type="Proteomes" id="UP000284202"/>
    </source>
</evidence>
<keyword evidence="8" id="KW-1185">Reference proteome</keyword>
<dbReference type="SUPFAM" id="SSF103473">
    <property type="entry name" value="MFS general substrate transporter"/>
    <property type="match status" value="1"/>
</dbReference>
<feature type="transmembrane region" description="Helical" evidence="6">
    <location>
        <begin position="342"/>
        <end position="363"/>
    </location>
</feature>
<feature type="transmembrane region" description="Helical" evidence="6">
    <location>
        <begin position="311"/>
        <end position="330"/>
    </location>
</feature>
<name>A0A418SU90_9RHOB</name>
<dbReference type="AlphaFoldDB" id="A0A418SU90"/>
<dbReference type="Proteomes" id="UP000284202">
    <property type="component" value="Unassembled WGS sequence"/>
</dbReference>
<dbReference type="InterPro" id="IPR036259">
    <property type="entry name" value="MFS_trans_sf"/>
</dbReference>
<dbReference type="GO" id="GO:0035348">
    <property type="term" value="P:acetyl-CoA transmembrane transport"/>
    <property type="evidence" value="ECO:0007669"/>
    <property type="project" value="InterPro"/>
</dbReference>
<dbReference type="InterPro" id="IPR004752">
    <property type="entry name" value="AmpG_permease/AT-1"/>
</dbReference>
<dbReference type="RefSeq" id="WP_119749518.1">
    <property type="nucleotide sequence ID" value="NZ_QZCG01000008.1"/>
</dbReference>
<feature type="transmembrane region" description="Helical" evidence="6">
    <location>
        <begin position="44"/>
        <end position="60"/>
    </location>
</feature>
<reference evidence="8" key="1">
    <citation type="submission" date="2018-09" db="EMBL/GenBank/DDBJ databases">
        <title>Acidovorax cavernicola nov. sp. isolated from Gruta de las Maravillas (Aracena, Spain).</title>
        <authorList>
            <person name="Jurado V."/>
            <person name="Gutierrez-Patricio S."/>
            <person name="Gonzalez-Pimentel J.L."/>
            <person name="Miller A.Z."/>
            <person name="Laiz L."/>
            <person name="Saiz-Jimenez C."/>
        </authorList>
    </citation>
    <scope>NUCLEOTIDE SEQUENCE [LARGE SCALE GENOMIC DNA]</scope>
    <source>
        <strain evidence="8">1011MAR3C25</strain>
    </source>
</reference>
<comment type="subcellular location">
    <subcellularLocation>
        <location evidence="1">Membrane</location>
        <topology evidence="1">Multi-pass membrane protein</topology>
    </subcellularLocation>
</comment>
<evidence type="ECO:0000256" key="2">
    <source>
        <dbReference type="ARBA" id="ARBA00022448"/>
    </source>
</evidence>
<feature type="transmembrane region" description="Helical" evidence="6">
    <location>
        <begin position="279"/>
        <end position="305"/>
    </location>
</feature>
<keyword evidence="5 6" id="KW-0472">Membrane</keyword>
<feature type="transmembrane region" description="Helical" evidence="6">
    <location>
        <begin position="103"/>
        <end position="124"/>
    </location>
</feature>
<organism evidence="7 8">
    <name type="scientific">Paracoccus onubensis</name>
    <dbReference type="NCBI Taxonomy" id="1675788"/>
    <lineage>
        <taxon>Bacteria</taxon>
        <taxon>Pseudomonadati</taxon>
        <taxon>Pseudomonadota</taxon>
        <taxon>Alphaproteobacteria</taxon>
        <taxon>Rhodobacterales</taxon>
        <taxon>Paracoccaceae</taxon>
        <taxon>Paracoccus</taxon>
    </lineage>
</organism>
<feature type="transmembrane region" description="Helical" evidence="6">
    <location>
        <begin position="209"/>
        <end position="229"/>
    </location>
</feature>
<dbReference type="EMBL" id="QZCG01000008">
    <property type="protein sequence ID" value="RJE84544.1"/>
    <property type="molecule type" value="Genomic_DNA"/>
</dbReference>
<evidence type="ECO:0000256" key="3">
    <source>
        <dbReference type="ARBA" id="ARBA00022692"/>
    </source>
</evidence>
<evidence type="ECO:0000256" key="4">
    <source>
        <dbReference type="ARBA" id="ARBA00022989"/>
    </source>
</evidence>
<evidence type="ECO:0000313" key="7">
    <source>
        <dbReference type="EMBL" id="RJE84544.1"/>
    </source>
</evidence>
<evidence type="ECO:0000256" key="6">
    <source>
        <dbReference type="SAM" id="Phobius"/>
    </source>
</evidence>
<dbReference type="PANTHER" id="PTHR12778:SF10">
    <property type="entry name" value="MAJOR FACILITATOR SUPERFAMILY DOMAIN-CONTAINING PROTEIN 3"/>
    <property type="match status" value="1"/>
</dbReference>
<gene>
    <name evidence="7" type="ORF">D3P04_12920</name>
</gene>
<sequence>MRNALPVALISLGGLYVAQSVIGGFMWTALPAYLRSQGMALDHLGLLSLLVLPWALKMLWSPQVESWRRPAPGRTRTRGVIMFGWAATVLIGIMLIRAETAPFAVMLTGLMLIATATATVDIACDGHAVEAFSPKDYGWANAMQVGGAYVGAALGGGLVLVALGCWGWGPGMVTMLALMLACSMPFVLLRQPRPLGPPAPAGPSLRAALVRPTTLQGLAVTALYVSAMKSSTGYFGPFLVDNGFSLTDIGVFGATGAMITGLAGALLGGVIVSALGAPFVLLAALGAQAVVLIYCLLAASGVAMLVPGLPWMVQIVSPAFMAVGFVALYARFMAWSDPAQAGVDFTIFQCADALISMAFGMLAGQIIHWLGYPAQFGLSLLLSAVCFAKLKALLPAPIQAG</sequence>
<dbReference type="PANTHER" id="PTHR12778">
    <property type="entry name" value="SOLUTE CARRIER FAMILY 33 ACETYL-COA TRANSPORTER -RELATED"/>
    <property type="match status" value="1"/>
</dbReference>
<dbReference type="Pfam" id="PF13000">
    <property type="entry name" value="Acatn"/>
    <property type="match status" value="1"/>
</dbReference>
<feature type="transmembrane region" description="Helical" evidence="6">
    <location>
        <begin position="249"/>
        <end position="272"/>
    </location>
</feature>
<keyword evidence="3 6" id="KW-0812">Transmembrane</keyword>
<proteinExistence type="predicted"/>
<evidence type="ECO:0000256" key="1">
    <source>
        <dbReference type="ARBA" id="ARBA00004141"/>
    </source>
</evidence>
<evidence type="ECO:0000256" key="5">
    <source>
        <dbReference type="ARBA" id="ARBA00023136"/>
    </source>
</evidence>
<comment type="caution">
    <text evidence="7">The sequence shown here is derived from an EMBL/GenBank/DDBJ whole genome shotgun (WGS) entry which is preliminary data.</text>
</comment>
<keyword evidence="4 6" id="KW-1133">Transmembrane helix</keyword>
<feature type="transmembrane region" description="Helical" evidence="6">
    <location>
        <begin position="145"/>
        <end position="163"/>
    </location>
</feature>